<dbReference type="Pfam" id="PF04782">
    <property type="entry name" value="DUF632"/>
    <property type="match status" value="1"/>
</dbReference>
<dbReference type="PANTHER" id="PTHR21450:SF17">
    <property type="entry name" value="OS09G0542500 PROTEIN"/>
    <property type="match status" value="1"/>
</dbReference>
<accession>A0AAV7GKY5</accession>
<protein>
    <recommendedName>
        <fullName evidence="6">Nitrate regulatory gene2 protein</fullName>
    </recommendedName>
</protein>
<dbReference type="InterPro" id="IPR006867">
    <property type="entry name" value="DUF632"/>
</dbReference>
<dbReference type="PANTHER" id="PTHR21450">
    <property type="entry name" value="PROTEIN ALTERED PHOSPHATE STARVATION RESPONSE 1"/>
    <property type="match status" value="1"/>
</dbReference>
<evidence type="ECO:0000313" key="4">
    <source>
        <dbReference type="EMBL" id="KAH0456138.1"/>
    </source>
</evidence>
<feature type="domain" description="DUF630" evidence="3">
    <location>
        <begin position="62"/>
        <end position="123"/>
    </location>
</feature>
<evidence type="ECO:0000256" key="1">
    <source>
        <dbReference type="SAM" id="MobiDB-lite"/>
    </source>
</evidence>
<proteinExistence type="predicted"/>
<gene>
    <name evidence="4" type="ORF">IEQ34_014045</name>
</gene>
<comment type="caution">
    <text evidence="4">The sequence shown here is derived from an EMBL/GenBank/DDBJ whole genome shotgun (WGS) entry which is preliminary data.</text>
</comment>
<reference evidence="4 5" key="1">
    <citation type="journal article" date="2021" name="Hortic Res">
        <title>Chromosome-scale assembly of the Dendrobium chrysotoxum genome enhances the understanding of orchid evolution.</title>
        <authorList>
            <person name="Zhang Y."/>
            <person name="Zhang G.Q."/>
            <person name="Zhang D."/>
            <person name="Liu X.D."/>
            <person name="Xu X.Y."/>
            <person name="Sun W.H."/>
            <person name="Yu X."/>
            <person name="Zhu X."/>
            <person name="Wang Z.W."/>
            <person name="Zhao X."/>
            <person name="Zhong W.Y."/>
            <person name="Chen H."/>
            <person name="Yin W.L."/>
            <person name="Huang T."/>
            <person name="Niu S.C."/>
            <person name="Liu Z.J."/>
        </authorList>
    </citation>
    <scope>NUCLEOTIDE SEQUENCE [LARGE SCALE GENOMIC DNA]</scope>
    <source>
        <strain evidence="4">Lindl</strain>
    </source>
</reference>
<feature type="domain" description="DUF632" evidence="2">
    <location>
        <begin position="300"/>
        <end position="617"/>
    </location>
</feature>
<evidence type="ECO:0008006" key="6">
    <source>
        <dbReference type="Google" id="ProtNLM"/>
    </source>
</evidence>
<name>A0AAV7GKY5_DENCH</name>
<evidence type="ECO:0000259" key="2">
    <source>
        <dbReference type="Pfam" id="PF04782"/>
    </source>
</evidence>
<keyword evidence="5" id="KW-1185">Reference proteome</keyword>
<dbReference type="EMBL" id="JAGFBR010000013">
    <property type="protein sequence ID" value="KAH0456138.1"/>
    <property type="molecule type" value="Genomic_DNA"/>
</dbReference>
<dbReference type="Pfam" id="PF04783">
    <property type="entry name" value="DUF630"/>
    <property type="match status" value="1"/>
</dbReference>
<sequence length="767" mass="87659">MTFSDLKKSDCWLCRHFHDESLLKHMPHLSVRWGGLILSANSFVKCTLPLQLRGPLFCCFNMGNCTASKLGGGKEEPVSLCRERKRLLKASVKGRQVLAEAHERYVHSIRAVAGAINLFVARHSSPNPVLITLPSSSPPSSSFNPSFLRQTPTEPKTEALAYRSSVSSSTSSAPTSNLREGEEYFFAEMPMAPPSETEVYGWDFFNPFEGLTASVMMVGLDRSSEEELRVVREREGIPELEEEEELHDVKKDVAPMSVAMEVKENGEKVVKIVGIQEGEGAEMKERELMVMEATENKMELLDALKDVEEEFLKAYDSGKELARMLGADIVNIHTRDDEIKDNSSKFIQAITWHRSSSSLSSSSRRSLVCKNTSLTEGRSEIFEDYGGMGSGSHWLTLGRLYAWEKKLYEEVKAGEQTRQMYQKKCLQLRNQDAKGSGSHTLDKSRATVKDLYARIWVSLRTIETISIRIQKVRDDELHPQLIELLQGMMRTWRSMLLSHEQQKQIMSNIKAFTCPSYGRYCSDSQRQVTKKLEEQLENWRFCFKNYVSAQRSYVEALYGWHSKFFVPDYSRTRCSVPSYGEGSPPLLLILQEWSRSSMKLPDRDVLLSMKGFINNMRVVLVKQGEEQQQKRKVDGLAKEFDQRIATLHKDENRILELKLSDLKPEPEVRDRVELLSGKKNLADMFRQKLELEKAKHRKCMQETTEATLNGFKFGLGHVFESLTDFSRESLKLYTELLARNERANVADDNVAEKISRIEDSKVEVDIR</sequence>
<dbReference type="AlphaFoldDB" id="A0AAV7GKY5"/>
<evidence type="ECO:0000259" key="3">
    <source>
        <dbReference type="Pfam" id="PF04783"/>
    </source>
</evidence>
<evidence type="ECO:0000313" key="5">
    <source>
        <dbReference type="Proteomes" id="UP000775213"/>
    </source>
</evidence>
<feature type="compositionally biased region" description="Low complexity" evidence="1">
    <location>
        <begin position="164"/>
        <end position="176"/>
    </location>
</feature>
<organism evidence="4 5">
    <name type="scientific">Dendrobium chrysotoxum</name>
    <name type="common">Orchid</name>
    <dbReference type="NCBI Taxonomy" id="161865"/>
    <lineage>
        <taxon>Eukaryota</taxon>
        <taxon>Viridiplantae</taxon>
        <taxon>Streptophyta</taxon>
        <taxon>Embryophyta</taxon>
        <taxon>Tracheophyta</taxon>
        <taxon>Spermatophyta</taxon>
        <taxon>Magnoliopsida</taxon>
        <taxon>Liliopsida</taxon>
        <taxon>Asparagales</taxon>
        <taxon>Orchidaceae</taxon>
        <taxon>Epidendroideae</taxon>
        <taxon>Malaxideae</taxon>
        <taxon>Dendrobiinae</taxon>
        <taxon>Dendrobium</taxon>
    </lineage>
</organism>
<dbReference type="Proteomes" id="UP000775213">
    <property type="component" value="Unassembled WGS sequence"/>
</dbReference>
<feature type="compositionally biased region" description="Low complexity" evidence="1">
    <location>
        <begin position="135"/>
        <end position="147"/>
    </location>
</feature>
<dbReference type="InterPro" id="IPR006868">
    <property type="entry name" value="DUF630"/>
</dbReference>
<feature type="region of interest" description="Disordered" evidence="1">
    <location>
        <begin position="135"/>
        <end position="177"/>
    </location>
</feature>